<evidence type="ECO:0000256" key="8">
    <source>
        <dbReference type="ARBA" id="ARBA00023077"/>
    </source>
</evidence>
<evidence type="ECO:0000256" key="6">
    <source>
        <dbReference type="ARBA" id="ARBA00023004"/>
    </source>
</evidence>
<evidence type="ECO:0000256" key="11">
    <source>
        <dbReference type="PROSITE-ProRule" id="PRU01360"/>
    </source>
</evidence>
<evidence type="ECO:0000256" key="7">
    <source>
        <dbReference type="ARBA" id="ARBA00023065"/>
    </source>
</evidence>
<keyword evidence="2 11" id="KW-0813">Transport</keyword>
<evidence type="ECO:0000256" key="2">
    <source>
        <dbReference type="ARBA" id="ARBA00022448"/>
    </source>
</evidence>
<dbReference type="Proteomes" id="UP000319931">
    <property type="component" value="Unassembled WGS sequence"/>
</dbReference>
<keyword evidence="12" id="KW-0732">Signal</keyword>
<keyword evidence="8" id="KW-0798">TonB box</keyword>
<comment type="similarity">
    <text evidence="11">Belongs to the TonB-dependent receptor family.</text>
</comment>
<dbReference type="Pfam" id="PF07715">
    <property type="entry name" value="Plug"/>
    <property type="match status" value="1"/>
</dbReference>
<keyword evidence="5 11" id="KW-0812">Transmembrane</keyword>
<organism evidence="14 15">
    <name type="scientific">Sphingomonas glacialis</name>
    <dbReference type="NCBI Taxonomy" id="658225"/>
    <lineage>
        <taxon>Bacteria</taxon>
        <taxon>Pseudomonadati</taxon>
        <taxon>Pseudomonadota</taxon>
        <taxon>Alphaproteobacteria</taxon>
        <taxon>Sphingomonadales</taxon>
        <taxon>Sphingomonadaceae</taxon>
        <taxon>Sphingomonas</taxon>
    </lineage>
</organism>
<feature type="domain" description="TonB-dependent receptor plug" evidence="13">
    <location>
        <begin position="60"/>
        <end position="168"/>
    </location>
</feature>
<dbReference type="AlphaFoldDB" id="A0A502FXU0"/>
<evidence type="ECO:0000256" key="12">
    <source>
        <dbReference type="SAM" id="SignalP"/>
    </source>
</evidence>
<keyword evidence="15" id="KW-1185">Reference proteome</keyword>
<accession>A0A502FXU0</accession>
<dbReference type="GO" id="GO:0006826">
    <property type="term" value="P:iron ion transport"/>
    <property type="evidence" value="ECO:0007669"/>
    <property type="project" value="UniProtKB-KW"/>
</dbReference>
<dbReference type="RefSeq" id="WP_140849557.1">
    <property type="nucleotide sequence ID" value="NZ_RCZC01000002.1"/>
</dbReference>
<keyword evidence="6" id="KW-0408">Iron</keyword>
<dbReference type="InterPro" id="IPR039426">
    <property type="entry name" value="TonB-dep_rcpt-like"/>
</dbReference>
<keyword evidence="7" id="KW-0406">Ion transport</keyword>
<evidence type="ECO:0000256" key="9">
    <source>
        <dbReference type="ARBA" id="ARBA00023136"/>
    </source>
</evidence>
<comment type="subcellular location">
    <subcellularLocation>
        <location evidence="1 11">Cell outer membrane</location>
        <topology evidence="1 11">Multi-pass membrane protein</topology>
    </subcellularLocation>
</comment>
<keyword evidence="4" id="KW-0410">Iron transport</keyword>
<reference evidence="14 15" key="1">
    <citation type="journal article" date="2019" name="Environ. Microbiol.">
        <title>Species interactions and distinct microbial communities in high Arctic permafrost affected cryosols are associated with the CH4 and CO2 gas fluxes.</title>
        <authorList>
            <person name="Altshuler I."/>
            <person name="Hamel J."/>
            <person name="Turney S."/>
            <person name="Magnuson E."/>
            <person name="Levesque R."/>
            <person name="Greer C."/>
            <person name="Whyte L.G."/>
        </authorList>
    </citation>
    <scope>NUCLEOTIDE SEQUENCE [LARGE SCALE GENOMIC DNA]</scope>
    <source>
        <strain evidence="14 15">E6.1</strain>
    </source>
</reference>
<dbReference type="GO" id="GO:0009279">
    <property type="term" value="C:cell outer membrane"/>
    <property type="evidence" value="ECO:0007669"/>
    <property type="project" value="UniProtKB-SubCell"/>
</dbReference>
<evidence type="ECO:0000313" key="15">
    <source>
        <dbReference type="Proteomes" id="UP000319931"/>
    </source>
</evidence>
<dbReference type="InterPro" id="IPR036942">
    <property type="entry name" value="Beta-barrel_TonB_sf"/>
</dbReference>
<evidence type="ECO:0000256" key="1">
    <source>
        <dbReference type="ARBA" id="ARBA00004571"/>
    </source>
</evidence>
<dbReference type="PANTHER" id="PTHR32552:SF81">
    <property type="entry name" value="TONB-DEPENDENT OUTER MEMBRANE RECEPTOR"/>
    <property type="match status" value="1"/>
</dbReference>
<evidence type="ECO:0000259" key="13">
    <source>
        <dbReference type="Pfam" id="PF07715"/>
    </source>
</evidence>
<dbReference type="Gene3D" id="2.40.170.20">
    <property type="entry name" value="TonB-dependent receptor, beta-barrel domain"/>
    <property type="match status" value="1"/>
</dbReference>
<evidence type="ECO:0000256" key="4">
    <source>
        <dbReference type="ARBA" id="ARBA00022496"/>
    </source>
</evidence>
<comment type="caution">
    <text evidence="14">The sequence shown here is derived from an EMBL/GenBank/DDBJ whole genome shotgun (WGS) entry which is preliminary data.</text>
</comment>
<dbReference type="SUPFAM" id="SSF56935">
    <property type="entry name" value="Porins"/>
    <property type="match status" value="1"/>
</dbReference>
<dbReference type="PROSITE" id="PS52016">
    <property type="entry name" value="TONB_DEPENDENT_REC_3"/>
    <property type="match status" value="1"/>
</dbReference>
<keyword evidence="3 11" id="KW-1134">Transmembrane beta strand</keyword>
<keyword evidence="10 11" id="KW-0998">Cell outer membrane</keyword>
<gene>
    <name evidence="14" type="ORF">EAH76_07230</name>
</gene>
<protein>
    <recommendedName>
        <fullName evidence="13">TonB-dependent receptor plug domain-containing protein</fullName>
    </recommendedName>
</protein>
<sequence>MGKWHASLITLATCAGALPAGAAFAQVARPEALPFGSAVPPEPASDEILVTARRRDESRQTAPIALTAVDGAALARTHVDMIADLGAIDPSVTFSAANIGSSTANLIVRGLGTTGSNRTFEGSVGVFIDGVYRTRAAAALQTFVDIGEVQVLRGPQGTLFGKNTTGGAVLLSSERPSTDRSAGFVDASYGSYNALTLRAAENIPLSERAAIRVAGVITHTDGFFRDVTRGRRVNDDTTRAAKVQLLLDPAPSVSIHLIGDYTRSVGNCCYATSLITTGPLQPLIE</sequence>
<evidence type="ECO:0000256" key="5">
    <source>
        <dbReference type="ARBA" id="ARBA00022692"/>
    </source>
</evidence>
<proteinExistence type="inferred from homology"/>
<dbReference type="PANTHER" id="PTHR32552">
    <property type="entry name" value="FERRICHROME IRON RECEPTOR-RELATED"/>
    <property type="match status" value="1"/>
</dbReference>
<name>A0A502FXU0_9SPHN</name>
<feature type="chain" id="PRO_5021240991" description="TonB-dependent receptor plug domain-containing protein" evidence="12">
    <location>
        <begin position="26"/>
        <end position="285"/>
    </location>
</feature>
<dbReference type="EMBL" id="RCZC01000002">
    <property type="protein sequence ID" value="TPG54447.1"/>
    <property type="molecule type" value="Genomic_DNA"/>
</dbReference>
<evidence type="ECO:0000313" key="14">
    <source>
        <dbReference type="EMBL" id="TPG54447.1"/>
    </source>
</evidence>
<feature type="signal peptide" evidence="12">
    <location>
        <begin position="1"/>
        <end position="25"/>
    </location>
</feature>
<dbReference type="OrthoDB" id="9796221at2"/>
<evidence type="ECO:0000256" key="3">
    <source>
        <dbReference type="ARBA" id="ARBA00022452"/>
    </source>
</evidence>
<dbReference type="InterPro" id="IPR012910">
    <property type="entry name" value="Plug_dom"/>
</dbReference>
<evidence type="ECO:0000256" key="10">
    <source>
        <dbReference type="ARBA" id="ARBA00023237"/>
    </source>
</evidence>
<keyword evidence="9 11" id="KW-0472">Membrane</keyword>